<evidence type="ECO:0000313" key="2">
    <source>
        <dbReference type="Proteomes" id="UP000199206"/>
    </source>
</evidence>
<dbReference type="STRING" id="1166340.SAMN05192583_0558"/>
<proteinExistence type="predicted"/>
<organism evidence="1 2">
    <name type="scientific">Sphingomonas gellani</name>
    <dbReference type="NCBI Taxonomy" id="1166340"/>
    <lineage>
        <taxon>Bacteria</taxon>
        <taxon>Pseudomonadati</taxon>
        <taxon>Pseudomonadota</taxon>
        <taxon>Alphaproteobacteria</taxon>
        <taxon>Sphingomonadales</taxon>
        <taxon>Sphingomonadaceae</taxon>
        <taxon>Sphingomonas</taxon>
    </lineage>
</organism>
<reference evidence="2" key="1">
    <citation type="submission" date="2016-10" db="EMBL/GenBank/DDBJ databases">
        <authorList>
            <person name="Varghese N."/>
            <person name="Submissions S."/>
        </authorList>
    </citation>
    <scope>NUCLEOTIDE SEQUENCE [LARGE SCALE GENOMIC DNA]</scope>
    <source>
        <strain evidence="2">S6-262</strain>
    </source>
</reference>
<name>A0A1H7Z6N8_9SPHN</name>
<evidence type="ECO:0000313" key="1">
    <source>
        <dbReference type="EMBL" id="SEM53996.1"/>
    </source>
</evidence>
<dbReference type="RefSeq" id="WP_093663900.1">
    <property type="nucleotide sequence ID" value="NZ_FOCF01000001.1"/>
</dbReference>
<gene>
    <name evidence="1" type="ORF">SAMN05192583_0558</name>
</gene>
<dbReference type="AlphaFoldDB" id="A0A1H7Z6N8"/>
<dbReference type="Proteomes" id="UP000199206">
    <property type="component" value="Unassembled WGS sequence"/>
</dbReference>
<sequence length="64" mass="6882">MTPGDKDRIHDSAVACRQVAELLDTVVDALDRTVARDMGQLIDSLAGIGRLARYTAERLEAVAA</sequence>
<accession>A0A1H7Z6N8</accession>
<dbReference type="EMBL" id="FOCF01000001">
    <property type="protein sequence ID" value="SEM53996.1"/>
    <property type="molecule type" value="Genomic_DNA"/>
</dbReference>
<keyword evidence="2" id="KW-1185">Reference proteome</keyword>
<protein>
    <submittedName>
        <fullName evidence="1">Uncharacterized protein</fullName>
    </submittedName>
</protein>